<dbReference type="SUPFAM" id="SSF53474">
    <property type="entry name" value="alpha/beta-Hydrolases"/>
    <property type="match status" value="1"/>
</dbReference>
<dbReference type="GO" id="GO:0016787">
    <property type="term" value="F:hydrolase activity"/>
    <property type="evidence" value="ECO:0007669"/>
    <property type="project" value="UniProtKB-KW"/>
</dbReference>
<dbReference type="PANTHER" id="PTHR43798:SF33">
    <property type="entry name" value="HYDROLASE, PUTATIVE (AFU_ORTHOLOGUE AFUA_2G14860)-RELATED"/>
    <property type="match status" value="1"/>
</dbReference>
<proteinExistence type="predicted"/>
<keyword evidence="2" id="KW-0378">Hydrolase</keyword>
<name>A0A3P3W7G3_9FLAO</name>
<dbReference type="RefSeq" id="WP_125019105.1">
    <property type="nucleotide sequence ID" value="NZ_RQVQ01000018.1"/>
</dbReference>
<accession>A0A3P3W7G3</accession>
<dbReference type="OrthoDB" id="9785847at2"/>
<gene>
    <name evidence="2" type="ORF">EG240_09210</name>
</gene>
<dbReference type="EMBL" id="RQVQ01000018">
    <property type="protein sequence ID" value="RRJ90277.1"/>
    <property type="molecule type" value="Genomic_DNA"/>
</dbReference>
<keyword evidence="3" id="KW-1185">Reference proteome</keyword>
<protein>
    <submittedName>
        <fullName evidence="2">Alpha/beta hydrolase</fullName>
    </submittedName>
</protein>
<dbReference type="AlphaFoldDB" id="A0A3P3W7G3"/>
<evidence type="ECO:0000259" key="1">
    <source>
        <dbReference type="Pfam" id="PF12697"/>
    </source>
</evidence>
<comment type="caution">
    <text evidence="2">The sequence shown here is derived from an EMBL/GenBank/DDBJ whole genome shotgun (WGS) entry which is preliminary data.</text>
</comment>
<feature type="domain" description="AB hydrolase-1" evidence="1">
    <location>
        <begin position="83"/>
        <end position="160"/>
    </location>
</feature>
<dbReference type="GO" id="GO:0016020">
    <property type="term" value="C:membrane"/>
    <property type="evidence" value="ECO:0007669"/>
    <property type="project" value="TreeGrafter"/>
</dbReference>
<dbReference type="PANTHER" id="PTHR43798">
    <property type="entry name" value="MONOACYLGLYCEROL LIPASE"/>
    <property type="match status" value="1"/>
</dbReference>
<dbReference type="Gene3D" id="3.40.50.1820">
    <property type="entry name" value="alpha/beta hydrolase"/>
    <property type="match status" value="1"/>
</dbReference>
<dbReference type="InterPro" id="IPR000073">
    <property type="entry name" value="AB_hydrolase_1"/>
</dbReference>
<dbReference type="Pfam" id="PF12697">
    <property type="entry name" value="Abhydrolase_6"/>
    <property type="match status" value="1"/>
</dbReference>
<evidence type="ECO:0000313" key="2">
    <source>
        <dbReference type="EMBL" id="RRJ90277.1"/>
    </source>
</evidence>
<dbReference type="InterPro" id="IPR050266">
    <property type="entry name" value="AB_hydrolase_sf"/>
</dbReference>
<dbReference type="Proteomes" id="UP000275719">
    <property type="component" value="Unassembled WGS sequence"/>
</dbReference>
<reference evidence="2 3" key="1">
    <citation type="submission" date="2018-11" db="EMBL/GenBank/DDBJ databases">
        <title>Flavobacterium sp. nov., YIM 102701-2 draft genome.</title>
        <authorList>
            <person name="Li G."/>
            <person name="Jiang Y."/>
        </authorList>
    </citation>
    <scope>NUCLEOTIDE SEQUENCE [LARGE SCALE GENOMIC DNA]</scope>
    <source>
        <strain evidence="2 3">YIM 102701-2</strain>
    </source>
</reference>
<sequence length="285" mass="32230">MTKLKKSLETPKYIKRSAKLISFFSDKLAVQFAMKLFITPIKFPTPNRELNMEKKSKIFPLELPKAKKDFMVYENGNGSKKALLIHGWNGRGTQLVSIAKELVDLDYTVVSFDAPGHGKSSKNTTVMTDFIEAAFVLERYYKGFDLIIGHSLGAMSTINVLGRGFKAKKAITIGSGDEIINIIKDFVKTIGLNEKIAHKLKEAFEAKYNKKIENYTVHEQIKKIEIPIFIIHDKNDLDVPYSASENIHRNAKNSKLLLTEKLGHRKILGDSKVIAEIKEFVSKKI</sequence>
<dbReference type="InterPro" id="IPR029058">
    <property type="entry name" value="AB_hydrolase_fold"/>
</dbReference>
<evidence type="ECO:0000313" key="3">
    <source>
        <dbReference type="Proteomes" id="UP000275719"/>
    </source>
</evidence>
<organism evidence="2 3">
    <name type="scientific">Paenimyroides tangerinum</name>
    <dbReference type="NCBI Taxonomy" id="2488728"/>
    <lineage>
        <taxon>Bacteria</taxon>
        <taxon>Pseudomonadati</taxon>
        <taxon>Bacteroidota</taxon>
        <taxon>Flavobacteriia</taxon>
        <taxon>Flavobacteriales</taxon>
        <taxon>Flavobacteriaceae</taxon>
        <taxon>Paenimyroides</taxon>
    </lineage>
</organism>